<dbReference type="EMBL" id="JAODAN010000010">
    <property type="protein sequence ID" value="KAK1921653.1"/>
    <property type="molecule type" value="Genomic_DNA"/>
</dbReference>
<evidence type="ECO:0000313" key="3">
    <source>
        <dbReference type="Proteomes" id="UP001182556"/>
    </source>
</evidence>
<accession>A0AAD9CW09</accession>
<dbReference type="PANTHER" id="PTHR28230:SF1">
    <property type="entry name" value="MITOCHONDRIAL IMPORT PROTEIN 2"/>
    <property type="match status" value="1"/>
</dbReference>
<keyword evidence="3" id="KW-1185">Reference proteome</keyword>
<feature type="compositionally biased region" description="Basic and acidic residues" evidence="1">
    <location>
        <begin position="1"/>
        <end position="15"/>
    </location>
</feature>
<dbReference type="PANTHER" id="PTHR28230">
    <property type="entry name" value="CHROMOSOME 1, WHOLE GENOME SHOTGUN SEQUENCE"/>
    <property type="match status" value="1"/>
</dbReference>
<comment type="caution">
    <text evidence="2">The sequence shown here is derived from an EMBL/GenBank/DDBJ whole genome shotgun (WGS) entry which is preliminary data.</text>
</comment>
<organism evidence="2 3">
    <name type="scientific">Papiliotrema laurentii</name>
    <name type="common">Cryptococcus laurentii</name>
    <dbReference type="NCBI Taxonomy" id="5418"/>
    <lineage>
        <taxon>Eukaryota</taxon>
        <taxon>Fungi</taxon>
        <taxon>Dikarya</taxon>
        <taxon>Basidiomycota</taxon>
        <taxon>Agaricomycotina</taxon>
        <taxon>Tremellomycetes</taxon>
        <taxon>Tremellales</taxon>
        <taxon>Rhynchogastremaceae</taxon>
        <taxon>Papiliotrema</taxon>
    </lineage>
</organism>
<reference evidence="2" key="1">
    <citation type="submission" date="2023-02" db="EMBL/GenBank/DDBJ databases">
        <title>Identification and recombinant expression of a fungal hydrolase from Papiliotrema laurentii that hydrolyzes apple cutin and clears colloidal polyester polyurethane.</title>
        <authorList>
            <consortium name="DOE Joint Genome Institute"/>
            <person name="Roman V.A."/>
            <person name="Bojanowski C."/>
            <person name="Crable B.R."/>
            <person name="Wagner D.N."/>
            <person name="Hung C.S."/>
            <person name="Nadeau L.J."/>
            <person name="Schratz L."/>
            <person name="Haridas S."/>
            <person name="Pangilinan J."/>
            <person name="Lipzen A."/>
            <person name="Na H."/>
            <person name="Yan M."/>
            <person name="Ng V."/>
            <person name="Grigoriev I.V."/>
            <person name="Spatafora J.W."/>
            <person name="Barlow D."/>
            <person name="Biffinger J."/>
            <person name="Kelley-Loughnane N."/>
            <person name="Varaljay V.A."/>
            <person name="Crookes-Goodson W.J."/>
        </authorList>
    </citation>
    <scope>NUCLEOTIDE SEQUENCE</scope>
    <source>
        <strain evidence="2">5307AH</strain>
    </source>
</reference>
<feature type="compositionally biased region" description="Low complexity" evidence="1">
    <location>
        <begin position="16"/>
        <end position="30"/>
    </location>
</feature>
<dbReference type="Proteomes" id="UP001182556">
    <property type="component" value="Unassembled WGS sequence"/>
</dbReference>
<evidence type="ECO:0000313" key="2">
    <source>
        <dbReference type="EMBL" id="KAK1921653.1"/>
    </source>
</evidence>
<protein>
    <submittedName>
        <fullName evidence="2">Uncharacterized protein</fullName>
    </submittedName>
</protein>
<dbReference type="GO" id="GO:0045040">
    <property type="term" value="P:protein insertion into mitochondrial outer membrane"/>
    <property type="evidence" value="ECO:0007669"/>
    <property type="project" value="InterPro"/>
</dbReference>
<feature type="region of interest" description="Disordered" evidence="1">
    <location>
        <begin position="1"/>
        <end position="36"/>
    </location>
</feature>
<evidence type="ECO:0000256" key="1">
    <source>
        <dbReference type="SAM" id="MobiDB-lite"/>
    </source>
</evidence>
<dbReference type="AlphaFoldDB" id="A0AAD9CW09"/>
<dbReference type="GO" id="GO:0005741">
    <property type="term" value="C:mitochondrial outer membrane"/>
    <property type="evidence" value="ECO:0007669"/>
    <property type="project" value="TreeGrafter"/>
</dbReference>
<dbReference type="InterPro" id="IPR037652">
    <property type="entry name" value="Mim2"/>
</dbReference>
<name>A0AAD9CW09_PAPLA</name>
<sequence>MPIPFPKHDAGRSRSDSYPSIPSTSSASSDYDSDEEAAMIQEEWEESLRQIEVVLSIIIIPFFGRWYGRRFSYWAFARYQRLGWTKAFFGLT</sequence>
<gene>
    <name evidence="2" type="ORF">DB88DRAFT_512928</name>
</gene>
<proteinExistence type="predicted"/>
<dbReference type="Pfam" id="PF19117">
    <property type="entry name" value="Mim2"/>
    <property type="match status" value="1"/>
</dbReference>
<dbReference type="GO" id="GO:0070096">
    <property type="term" value="P:mitochondrial outer membrane translocase complex assembly"/>
    <property type="evidence" value="ECO:0007669"/>
    <property type="project" value="InterPro"/>
</dbReference>